<name>A0A858RB09_9PROT</name>
<dbReference type="AlphaFoldDB" id="A0A858RB09"/>
<dbReference type="PANTHER" id="PTHR34273">
    <property type="entry name" value="METHYLTHIORIBOSE KINASE"/>
    <property type="match status" value="1"/>
</dbReference>
<evidence type="ECO:0000256" key="7">
    <source>
        <dbReference type="ARBA" id="ARBA00022840"/>
    </source>
</evidence>
<dbReference type="KEGG" id="acru:HHL28_15620"/>
<dbReference type="GO" id="GO:0009086">
    <property type="term" value="P:methionine biosynthetic process"/>
    <property type="evidence" value="ECO:0007669"/>
    <property type="project" value="InterPro"/>
</dbReference>
<keyword evidence="5" id="KW-0547">Nucleotide-binding</keyword>
<dbReference type="PIRSF" id="PIRSF031134">
    <property type="entry name" value="MTRK"/>
    <property type="match status" value="1"/>
</dbReference>
<gene>
    <name evidence="9" type="ORF">HHL28_15620</name>
</gene>
<organism evidence="9 10">
    <name type="scientific">Aerophototrophica crusticola</name>
    <dbReference type="NCBI Taxonomy" id="1709002"/>
    <lineage>
        <taxon>Bacteria</taxon>
        <taxon>Pseudomonadati</taxon>
        <taxon>Pseudomonadota</taxon>
        <taxon>Alphaproteobacteria</taxon>
        <taxon>Rhodospirillales</taxon>
        <taxon>Rhodospirillaceae</taxon>
        <taxon>Aerophototrophica</taxon>
    </lineage>
</organism>
<dbReference type="InterPro" id="IPR011009">
    <property type="entry name" value="Kinase-like_dom_sf"/>
</dbReference>
<dbReference type="SUPFAM" id="SSF56112">
    <property type="entry name" value="Protein kinase-like (PK-like)"/>
    <property type="match status" value="1"/>
</dbReference>
<evidence type="ECO:0000259" key="8">
    <source>
        <dbReference type="Pfam" id="PF01636"/>
    </source>
</evidence>
<comment type="similarity">
    <text evidence="1">Belongs to the methylthioribose kinase family.</text>
</comment>
<keyword evidence="10" id="KW-1185">Reference proteome</keyword>
<evidence type="ECO:0000256" key="1">
    <source>
        <dbReference type="ARBA" id="ARBA00010165"/>
    </source>
</evidence>
<dbReference type="Proteomes" id="UP000501891">
    <property type="component" value="Chromosome"/>
</dbReference>
<dbReference type="InterPro" id="IPR002575">
    <property type="entry name" value="Aminoglycoside_PTrfase"/>
</dbReference>
<dbReference type="InterPro" id="IPR009212">
    <property type="entry name" value="Methylthioribose_kinase"/>
</dbReference>
<dbReference type="Pfam" id="PF01636">
    <property type="entry name" value="APH"/>
    <property type="match status" value="1"/>
</dbReference>
<dbReference type="EC" id="2.7.1.100" evidence="3"/>
<reference evidence="9" key="1">
    <citation type="submission" date="2020-04" db="EMBL/GenBank/DDBJ databases">
        <title>A desert anoxygenic phototrophic bacterium fixes CO2 using RubisCO under aerobic conditions.</title>
        <authorList>
            <person name="Tang K."/>
        </authorList>
    </citation>
    <scope>NUCLEOTIDE SEQUENCE [LARGE SCALE GENOMIC DNA]</scope>
    <source>
        <strain evidence="9">MIMtkB3</strain>
    </source>
</reference>
<evidence type="ECO:0000256" key="4">
    <source>
        <dbReference type="ARBA" id="ARBA00022679"/>
    </source>
</evidence>
<evidence type="ECO:0000256" key="5">
    <source>
        <dbReference type="ARBA" id="ARBA00022741"/>
    </source>
</evidence>
<dbReference type="EMBL" id="CP051775">
    <property type="protein sequence ID" value="QJE74313.1"/>
    <property type="molecule type" value="Genomic_DNA"/>
</dbReference>
<feature type="domain" description="Aminoglycoside phosphotransferase" evidence="8">
    <location>
        <begin position="40"/>
        <end position="276"/>
    </location>
</feature>
<evidence type="ECO:0000313" key="10">
    <source>
        <dbReference type="Proteomes" id="UP000501891"/>
    </source>
</evidence>
<dbReference type="PANTHER" id="PTHR34273:SF2">
    <property type="entry name" value="METHYLTHIORIBOSE KINASE"/>
    <property type="match status" value="1"/>
</dbReference>
<accession>A0A858RB09</accession>
<evidence type="ECO:0000256" key="2">
    <source>
        <dbReference type="ARBA" id="ARBA00011738"/>
    </source>
</evidence>
<protein>
    <recommendedName>
        <fullName evidence="3">S-methyl-5-thioribose kinase</fullName>
        <ecNumber evidence="3">2.7.1.100</ecNumber>
    </recommendedName>
</protein>
<proteinExistence type="inferred from homology"/>
<dbReference type="GO" id="GO:0005524">
    <property type="term" value="F:ATP binding"/>
    <property type="evidence" value="ECO:0007669"/>
    <property type="project" value="UniProtKB-KW"/>
</dbReference>
<evidence type="ECO:0000256" key="6">
    <source>
        <dbReference type="ARBA" id="ARBA00022777"/>
    </source>
</evidence>
<evidence type="ECO:0000313" key="9">
    <source>
        <dbReference type="EMBL" id="QJE74313.1"/>
    </source>
</evidence>
<comment type="subunit">
    <text evidence="2">Homodimer.</text>
</comment>
<keyword evidence="6 9" id="KW-0418">Kinase</keyword>
<keyword evidence="7" id="KW-0067">ATP-binding</keyword>
<dbReference type="Gene3D" id="3.90.1200.10">
    <property type="match status" value="1"/>
</dbReference>
<dbReference type="NCBIfam" id="TIGR01767">
    <property type="entry name" value="MTRK"/>
    <property type="match status" value="1"/>
</dbReference>
<dbReference type="GO" id="GO:0046522">
    <property type="term" value="F:S-methyl-5-thioribose kinase activity"/>
    <property type="evidence" value="ECO:0007669"/>
    <property type="project" value="UniProtKB-EC"/>
</dbReference>
<evidence type="ECO:0000256" key="3">
    <source>
        <dbReference type="ARBA" id="ARBA00012128"/>
    </source>
</evidence>
<keyword evidence="4 9" id="KW-0808">Transferase</keyword>
<sequence>MPLDVPAGYEILTEAALPGFLAAIPGVADRLGGDPGGWSVREVGDGNLNQVFLVDGPAGSVCVKQALPYLRLVGEGWPLGLKRAWFEQKAMRVHGPLAPGRIPHLVHYDERLFAIVMEKLSPHIILRRGLVQGHRYPHLAEHIGTFMAETLYGTSDLALPAAEKKSLVADFCANSELCGLTEQVIFTQPYMTHPNNRWTSPQLDGWAERARSDADWKMAAARLKSKFLASPEALVHGDLHTGSIMVTPDDTRVIDPEFAFFGPMGFDLGAILGNLWLNYFAQDGHATGTDPRADMQAWVLDTAEQVWTRFRARFLARWRGGATGDAYPAALFADDAGIRALEAERQAYMDRLFADALGFAGAKITRRILGIAHNIDLELIADPDRRALCEARCLTLARALMVETARFRTVADVTAGAKRIRETVQAP</sequence>
<dbReference type="Gene3D" id="3.30.200.20">
    <property type="entry name" value="Phosphorylase Kinase, domain 1"/>
    <property type="match status" value="1"/>
</dbReference>